<protein>
    <submittedName>
        <fullName evidence="1">Uncharacterized protein</fullName>
    </submittedName>
</protein>
<evidence type="ECO:0000313" key="1">
    <source>
        <dbReference type="EMBL" id="KJA29549.1"/>
    </source>
</evidence>
<proteinExistence type="predicted"/>
<evidence type="ECO:0000313" key="2">
    <source>
        <dbReference type="Proteomes" id="UP000054270"/>
    </source>
</evidence>
<dbReference type="Proteomes" id="UP000054270">
    <property type="component" value="Unassembled WGS sequence"/>
</dbReference>
<reference evidence="2" key="1">
    <citation type="submission" date="2014-04" db="EMBL/GenBank/DDBJ databases">
        <title>Evolutionary Origins and Diversification of the Mycorrhizal Mutualists.</title>
        <authorList>
            <consortium name="DOE Joint Genome Institute"/>
            <consortium name="Mycorrhizal Genomics Consortium"/>
            <person name="Kohler A."/>
            <person name="Kuo A."/>
            <person name="Nagy L.G."/>
            <person name="Floudas D."/>
            <person name="Copeland A."/>
            <person name="Barry K.W."/>
            <person name="Cichocki N."/>
            <person name="Veneault-Fourrey C."/>
            <person name="LaButti K."/>
            <person name="Lindquist E.A."/>
            <person name="Lipzen A."/>
            <person name="Lundell T."/>
            <person name="Morin E."/>
            <person name="Murat C."/>
            <person name="Riley R."/>
            <person name="Ohm R."/>
            <person name="Sun H."/>
            <person name="Tunlid A."/>
            <person name="Henrissat B."/>
            <person name="Grigoriev I.V."/>
            <person name="Hibbett D.S."/>
            <person name="Martin F."/>
        </authorList>
    </citation>
    <scope>NUCLEOTIDE SEQUENCE [LARGE SCALE GENOMIC DNA]</scope>
    <source>
        <strain evidence="2">FD-334 SS-4</strain>
    </source>
</reference>
<dbReference type="EMBL" id="KN817518">
    <property type="protein sequence ID" value="KJA29549.1"/>
    <property type="molecule type" value="Genomic_DNA"/>
</dbReference>
<accession>A0A0D2PFL9</accession>
<keyword evidence="2" id="KW-1185">Reference proteome</keyword>
<sequence length="69" mass="8285">MRTRKYHRTAVRGSQSRCSSVRFPRPEWAPQARGWVGGCVRRYMWTHGDARRRDVRRRRLRCMPEALLG</sequence>
<dbReference type="AlphaFoldDB" id="A0A0D2PFL9"/>
<name>A0A0D2PFL9_HYPSF</name>
<organism evidence="1 2">
    <name type="scientific">Hypholoma sublateritium (strain FD-334 SS-4)</name>
    <dbReference type="NCBI Taxonomy" id="945553"/>
    <lineage>
        <taxon>Eukaryota</taxon>
        <taxon>Fungi</taxon>
        <taxon>Dikarya</taxon>
        <taxon>Basidiomycota</taxon>
        <taxon>Agaricomycotina</taxon>
        <taxon>Agaricomycetes</taxon>
        <taxon>Agaricomycetidae</taxon>
        <taxon>Agaricales</taxon>
        <taxon>Agaricineae</taxon>
        <taxon>Strophariaceae</taxon>
        <taxon>Hypholoma</taxon>
    </lineage>
</organism>
<gene>
    <name evidence="1" type="ORF">HYPSUDRAFT_60408</name>
</gene>